<reference evidence="2" key="1">
    <citation type="submission" date="2017-09" db="EMBL/GenBank/DDBJ databases">
        <title>Depth-based differentiation of microbial function through sediment-hosted aquifers and enrichment of novel symbionts in the deep terrestrial subsurface.</title>
        <authorList>
            <person name="Probst A.J."/>
            <person name="Ladd B."/>
            <person name="Jarett J.K."/>
            <person name="Geller-Mcgrath D.E."/>
            <person name="Sieber C.M.K."/>
            <person name="Emerson J.B."/>
            <person name="Anantharaman K."/>
            <person name="Thomas B.C."/>
            <person name="Malmstrom R."/>
            <person name="Stieglmeier M."/>
            <person name="Klingl A."/>
            <person name="Woyke T."/>
            <person name="Ryan C.M."/>
            <person name="Banfield J.F."/>
        </authorList>
    </citation>
    <scope>NUCLEOTIDE SEQUENCE [LARGE SCALE GENOMIC DNA]</scope>
</reference>
<evidence type="ECO:0008006" key="3">
    <source>
        <dbReference type="Google" id="ProtNLM"/>
    </source>
</evidence>
<dbReference type="EMBL" id="PETV01000027">
    <property type="protein sequence ID" value="PIV47264.1"/>
    <property type="molecule type" value="Genomic_DNA"/>
</dbReference>
<dbReference type="SUPFAM" id="SSF49464">
    <property type="entry name" value="Carboxypeptidase regulatory domain-like"/>
    <property type="match status" value="1"/>
</dbReference>
<dbReference type="AlphaFoldDB" id="A0A2M7DEH7"/>
<evidence type="ECO:0000313" key="1">
    <source>
        <dbReference type="EMBL" id="PIV47264.1"/>
    </source>
</evidence>
<organism evidence="1 2">
    <name type="scientific">bacterium (Candidatus Gribaldobacteria) CG02_land_8_20_14_3_00_41_15</name>
    <dbReference type="NCBI Taxonomy" id="2014270"/>
    <lineage>
        <taxon>Bacteria</taxon>
        <taxon>Candidatus Gribaldobacteria</taxon>
    </lineage>
</organism>
<dbReference type="Pfam" id="PF13620">
    <property type="entry name" value="CarboxypepD_reg"/>
    <property type="match status" value="1"/>
</dbReference>
<gene>
    <name evidence="1" type="ORF">COS21_00895</name>
</gene>
<proteinExistence type="predicted"/>
<accession>A0A2M7DEH7</accession>
<name>A0A2M7DEH7_9BACT</name>
<sequence>TDNVDNLIGQTSATWRFTIDNVTALSTSTDAVEITFPEITDGPNWNLSNATASSTALGGDLLNFATTTLYINGDTRKIILAATSTQASSSNNFIIDIKGVNNPTGDLSVLGSKTWFVKTCALNESGNASSGCATDIDSSTPGSASIARRGGLIDDWTYTANSYATSTTGVQFTFSFTASTTLNIGEKIHINFPVGFILTAATTSDQTIVVGGTAQVASTTIATSTQYGANKVILTISSGAVDPAATSTVTFKVGNITNPVKGSYQGFRVFTTTANNGLVDGTMFGGMEQIGHRPPPVDSIQIGGTNTIRGQAKVKEANGTLRNLTAEEIAQVRVGMGCPDKMFFVGTKRLDSTGSFVYDHLLDATYMMGVMPDNTSDPTFFINYLQPNMLMMNVSGGETASTSPIFETPDGVIKGSITGGPADATTTDIFVRAYTPASQSFTPVHTNQTYDTMGLDSNGAGYFQIPIKTGLTWNLSIMTETTLTSGGTQYWTPNVSPVFIDPGKATTTLTAFSFVVADKTLNVTLRDADGNTITESGGGPRPCINIRRAGSEIMGPGGQGVCSTTGGVYQMKVPAGSFSIQIMMPDAGFKEYPINVASTDTIVNQTIIIARPTTYITGTVTDPDSFPIQGVSVMAQGSNGSFSQGLTNSSGVYTLYVSPGIYRVEAFAPSYGPLGNYEVNLSTASATQNFTISATN</sequence>
<evidence type="ECO:0000313" key="2">
    <source>
        <dbReference type="Proteomes" id="UP000229030"/>
    </source>
</evidence>
<dbReference type="InterPro" id="IPR008969">
    <property type="entry name" value="CarboxyPept-like_regulatory"/>
</dbReference>
<dbReference type="Gene3D" id="2.60.40.1120">
    <property type="entry name" value="Carboxypeptidase-like, regulatory domain"/>
    <property type="match status" value="1"/>
</dbReference>
<protein>
    <recommendedName>
        <fullName evidence="3">Carboxypeptidase regulatory-like domain-containing protein</fullName>
    </recommendedName>
</protein>
<feature type="non-terminal residue" evidence="1">
    <location>
        <position position="696"/>
    </location>
</feature>
<dbReference type="Proteomes" id="UP000229030">
    <property type="component" value="Unassembled WGS sequence"/>
</dbReference>
<comment type="caution">
    <text evidence="1">The sequence shown here is derived from an EMBL/GenBank/DDBJ whole genome shotgun (WGS) entry which is preliminary data.</text>
</comment>
<feature type="non-terminal residue" evidence="1">
    <location>
        <position position="1"/>
    </location>
</feature>